<sequence length="178" mass="20199">MSTEKGTLVRIIVAGSEGMTAPAAWAKMAEETMRGSGMSRQQLFELDCDCRRMLHHSMQPQHWNALVAFYGIDANDRGASIRALASSVATPAHKHFKSYAIVTWAEPQRKGAQGRRSTAILSEDMYDMNVWDDNKGTPERTRRDWRRKIHQALFQILEGAEIEAFELLRQNEIFDMAA</sequence>
<evidence type="ECO:0000313" key="1">
    <source>
        <dbReference type="EMBL" id="XDI97853.1"/>
    </source>
</evidence>
<proteinExistence type="predicted"/>
<name>A0AB39C0C4_9CAUD</name>
<reference evidence="1" key="1">
    <citation type="submission" date="2024-06" db="EMBL/GenBank/DDBJ databases">
        <authorList>
            <person name="Agudelo-Romero P."/>
            <person name="Caparros-Martin J.A."/>
            <person name="Sharma A."/>
            <person name="Saladie M."/>
            <person name="Stick S.M."/>
            <person name="O'Gara F."/>
        </authorList>
    </citation>
    <scope>NUCLEOTIDE SEQUENCE</scope>
    <source>
        <strain evidence="1">VContig1</strain>
    </source>
</reference>
<organism evidence="1">
    <name type="scientific">Pakpunavirus sp</name>
    <dbReference type="NCBI Taxonomy" id="2833053"/>
    <lineage>
        <taxon>Viruses</taxon>
        <taxon>Duplodnaviria</taxon>
        <taxon>Heunggongvirae</taxon>
        <taxon>Uroviricota</taxon>
        <taxon>Caudoviricetes</taxon>
        <taxon>Vandenendeviridae</taxon>
        <taxon>Skurskavirinae</taxon>
        <taxon>Pakpunavirus</taxon>
    </lineage>
</organism>
<accession>A0AB39C0C4</accession>
<protein>
    <submittedName>
        <fullName evidence="1">Uncharacterized protein</fullName>
    </submittedName>
</protein>
<dbReference type="EMBL" id="PP986815">
    <property type="protein sequence ID" value="XDI97853.1"/>
    <property type="molecule type" value="Genomic_DNA"/>
</dbReference>